<dbReference type="Proteomes" id="UP000694892">
    <property type="component" value="Chromosome 8S"/>
</dbReference>
<gene>
    <name evidence="1" type="ORF">XELAEV_180417363mg</name>
</gene>
<dbReference type="Gene3D" id="3.30.200.20">
    <property type="entry name" value="Phosphorylase Kinase, domain 1"/>
    <property type="match status" value="1"/>
</dbReference>
<sequence length="25" mass="2930">ITHKNIVSLEDIYESPTHLYLAMEL</sequence>
<proteinExistence type="predicted"/>
<evidence type="ECO:0000313" key="2">
    <source>
        <dbReference type="Proteomes" id="UP000694892"/>
    </source>
</evidence>
<protein>
    <recommendedName>
        <fullName evidence="3">Protein kinase domain-containing protein</fullName>
    </recommendedName>
</protein>
<evidence type="ECO:0008006" key="3">
    <source>
        <dbReference type="Google" id="ProtNLM"/>
    </source>
</evidence>
<reference evidence="2" key="1">
    <citation type="journal article" date="2016" name="Nature">
        <title>Genome evolution in the allotetraploid frog Xenopus laevis.</title>
        <authorList>
            <person name="Session A.M."/>
            <person name="Uno Y."/>
            <person name="Kwon T."/>
            <person name="Chapman J.A."/>
            <person name="Toyoda A."/>
            <person name="Takahashi S."/>
            <person name="Fukui A."/>
            <person name="Hikosaka A."/>
            <person name="Suzuki A."/>
            <person name="Kondo M."/>
            <person name="van Heeringen S.J."/>
            <person name="Quigley I."/>
            <person name="Heinz S."/>
            <person name="Ogino H."/>
            <person name="Ochi H."/>
            <person name="Hellsten U."/>
            <person name="Lyons J.B."/>
            <person name="Simakov O."/>
            <person name="Putnam N."/>
            <person name="Stites J."/>
            <person name="Kuroki Y."/>
            <person name="Tanaka T."/>
            <person name="Michiue T."/>
            <person name="Watanabe M."/>
            <person name="Bogdanovic O."/>
            <person name="Lister R."/>
            <person name="Georgiou G."/>
            <person name="Paranjpe S.S."/>
            <person name="van Kruijsbergen I."/>
            <person name="Shu S."/>
            <person name="Carlson J."/>
            <person name="Kinoshita T."/>
            <person name="Ohta Y."/>
            <person name="Mawaribuchi S."/>
            <person name="Jenkins J."/>
            <person name="Grimwood J."/>
            <person name="Schmutz J."/>
            <person name="Mitros T."/>
            <person name="Mozaffari S.V."/>
            <person name="Suzuki Y."/>
            <person name="Haramoto Y."/>
            <person name="Yamamoto T.S."/>
            <person name="Takagi C."/>
            <person name="Heald R."/>
            <person name="Miller K."/>
            <person name="Haudenschild C."/>
            <person name="Kitzman J."/>
            <person name="Nakayama T."/>
            <person name="Izutsu Y."/>
            <person name="Robert J."/>
            <person name="Fortriede J."/>
            <person name="Burns K."/>
            <person name="Lotay V."/>
            <person name="Karimi K."/>
            <person name="Yasuoka Y."/>
            <person name="Dichmann D.S."/>
            <person name="Flajnik M.F."/>
            <person name="Houston D.W."/>
            <person name="Shendure J."/>
            <person name="DuPasquier L."/>
            <person name="Vize P.D."/>
            <person name="Zorn A.M."/>
            <person name="Ito M."/>
            <person name="Marcotte E.M."/>
            <person name="Wallingford J.B."/>
            <person name="Ito Y."/>
            <person name="Asashima M."/>
            <person name="Ueno N."/>
            <person name="Matsuda Y."/>
            <person name="Veenstra G.J."/>
            <person name="Fujiyama A."/>
            <person name="Harland R.M."/>
            <person name="Taira M."/>
            <person name="Rokhsar D.S."/>
        </authorList>
    </citation>
    <scope>NUCLEOTIDE SEQUENCE [LARGE SCALE GENOMIC DNA]</scope>
    <source>
        <strain evidence="2">J</strain>
    </source>
</reference>
<accession>A0A974C3D1</accession>
<organism evidence="1 2">
    <name type="scientific">Xenopus laevis</name>
    <name type="common">African clawed frog</name>
    <dbReference type="NCBI Taxonomy" id="8355"/>
    <lineage>
        <taxon>Eukaryota</taxon>
        <taxon>Metazoa</taxon>
        <taxon>Chordata</taxon>
        <taxon>Craniata</taxon>
        <taxon>Vertebrata</taxon>
        <taxon>Euteleostomi</taxon>
        <taxon>Amphibia</taxon>
        <taxon>Batrachia</taxon>
        <taxon>Anura</taxon>
        <taxon>Pipoidea</taxon>
        <taxon>Pipidae</taxon>
        <taxon>Xenopodinae</taxon>
        <taxon>Xenopus</taxon>
        <taxon>Xenopus</taxon>
    </lineage>
</organism>
<evidence type="ECO:0000313" key="1">
    <source>
        <dbReference type="EMBL" id="OCT65496.1"/>
    </source>
</evidence>
<feature type="non-terminal residue" evidence="1">
    <location>
        <position position="1"/>
    </location>
</feature>
<feature type="non-terminal residue" evidence="1">
    <location>
        <position position="25"/>
    </location>
</feature>
<name>A0A974C3D1_XENLA</name>
<dbReference type="AlphaFoldDB" id="A0A974C3D1"/>
<dbReference type="EMBL" id="CM004481">
    <property type="protein sequence ID" value="OCT65496.1"/>
    <property type="molecule type" value="Genomic_DNA"/>
</dbReference>